<dbReference type="PROSITE" id="PS51318">
    <property type="entry name" value="TAT"/>
    <property type="match status" value="1"/>
</dbReference>
<evidence type="ECO:0000256" key="2">
    <source>
        <dbReference type="SAM" id="SignalP"/>
    </source>
</evidence>
<evidence type="ECO:0000313" key="3">
    <source>
        <dbReference type="EMBL" id="QNE37152.1"/>
    </source>
</evidence>
<keyword evidence="3" id="KW-0378">Hydrolase</keyword>
<reference evidence="4" key="1">
    <citation type="submission" date="2019-09" db="EMBL/GenBank/DDBJ databases">
        <title>Antimicrobial potential of Antarctic Bacteria.</title>
        <authorList>
            <person name="Benaud N."/>
            <person name="Edwards R.J."/>
            <person name="Ferrari B.C."/>
        </authorList>
    </citation>
    <scope>NUCLEOTIDE SEQUENCE [LARGE SCALE GENOMIC DNA]</scope>
    <source>
        <strain evidence="4">INR9</strain>
    </source>
</reference>
<keyword evidence="1 2" id="KW-0732">Signal</keyword>
<organism evidence="3 4">
    <name type="scientific">Leifsonia shinshuensis</name>
    <dbReference type="NCBI Taxonomy" id="150026"/>
    <lineage>
        <taxon>Bacteria</taxon>
        <taxon>Bacillati</taxon>
        <taxon>Actinomycetota</taxon>
        <taxon>Actinomycetes</taxon>
        <taxon>Micrococcales</taxon>
        <taxon>Microbacteriaceae</taxon>
        <taxon>Leifsonia</taxon>
    </lineage>
</organism>
<dbReference type="SUPFAM" id="SSF117074">
    <property type="entry name" value="Hypothetical protein PA1324"/>
    <property type="match status" value="3"/>
</dbReference>
<dbReference type="RefSeq" id="WP_185276558.1">
    <property type="nucleotide sequence ID" value="NZ_CP043641.1"/>
</dbReference>
<gene>
    <name evidence="3" type="ORF">F1C12_19895</name>
</gene>
<dbReference type="KEGG" id="lse:F1C12_19895"/>
<feature type="chain" id="PRO_5028893858" evidence="2">
    <location>
        <begin position="24"/>
        <end position="568"/>
    </location>
</feature>
<dbReference type="PANTHER" id="PTHR23303">
    <property type="entry name" value="CARBOXYPEPTIDASE REGULATORY REGION-CONTAINING"/>
    <property type="match status" value="1"/>
</dbReference>
<dbReference type="EMBL" id="CP043641">
    <property type="protein sequence ID" value="QNE37152.1"/>
    <property type="molecule type" value="Genomic_DNA"/>
</dbReference>
<dbReference type="PANTHER" id="PTHR23303:SF15">
    <property type="entry name" value="COLOSSIN-A"/>
    <property type="match status" value="1"/>
</dbReference>
<dbReference type="Gene3D" id="2.60.40.10">
    <property type="entry name" value="Immunoglobulins"/>
    <property type="match status" value="1"/>
</dbReference>
<dbReference type="Proteomes" id="UP000515511">
    <property type="component" value="Chromosome"/>
</dbReference>
<dbReference type="AlphaFoldDB" id="A0A7G6YF87"/>
<dbReference type="InterPro" id="IPR006311">
    <property type="entry name" value="TAT_signal"/>
</dbReference>
<dbReference type="InterPro" id="IPR013783">
    <property type="entry name" value="Ig-like_fold"/>
</dbReference>
<keyword evidence="3" id="KW-0645">Protease</keyword>
<evidence type="ECO:0000256" key="1">
    <source>
        <dbReference type="ARBA" id="ARBA00022729"/>
    </source>
</evidence>
<name>A0A7G6YF87_9MICO</name>
<accession>A0A7G6YF87</accession>
<protein>
    <submittedName>
        <fullName evidence="3">Carboxypeptidase regulatory-like domain-containing protein</fullName>
    </submittedName>
</protein>
<proteinExistence type="predicted"/>
<dbReference type="GO" id="GO:0004180">
    <property type="term" value="F:carboxypeptidase activity"/>
    <property type="evidence" value="ECO:0007669"/>
    <property type="project" value="UniProtKB-KW"/>
</dbReference>
<keyword evidence="3" id="KW-0121">Carboxypeptidase</keyword>
<dbReference type="GO" id="GO:0005975">
    <property type="term" value="P:carbohydrate metabolic process"/>
    <property type="evidence" value="ECO:0007669"/>
    <property type="project" value="UniProtKB-ARBA"/>
</dbReference>
<evidence type="ECO:0000313" key="4">
    <source>
        <dbReference type="Proteomes" id="UP000515511"/>
    </source>
</evidence>
<dbReference type="InterPro" id="IPR051417">
    <property type="entry name" value="SDr/BOS_complex"/>
</dbReference>
<feature type="signal peptide" evidence="2">
    <location>
        <begin position="1"/>
        <end position="23"/>
    </location>
</feature>
<sequence length="568" mass="56845">MTFTRSILATAALSISAAGAVGAAAPATASASVYTITGTVFHDADRDGVFALGDLPLATATVELYGSAEDAAARTGALRTVTTNALGVYAAAALPAGTYYAAASADGYRSGAVAETTVGGLALVGVADVAATTQTDLTATVFDDSNGNGVKDAGEGNFDGKTLIFIDVLATKKAIEDGSLASIDVGSAISAALGGSLDLGDAIRFRTTANGRPLSFTDVPEGAYIVMRSPFDLTIGDLLANTSRVAALIDLIGSGSADALLGMDPSMLSTGDISTTPRNEYLNKLASGLSRAVAVVDEADTEKLLGADASHQLGSLTGTVAQAAGLISAIPAAHFAVVDHWGTGYRLTDLKVKKTTDLLFGVRQPVSIAGTVFNDSNANGRKDGLETSESVTLTAYRADGSVLGSTRTPSLLGSYTLGNLPYDTDIYLGLSGTAKTPSVRYTGEVPAALADVTLIGSYRLAGDGTANSVSQDLGLATLTAPTATVGADSAAGTATLTLTNRTSAAVGIAYSVNGGASTASTVPAKPLLGSAGTRTITLTGLVPGENTVAIDWSAGVYEGGALTLSVVR</sequence>